<evidence type="ECO:0000313" key="2">
    <source>
        <dbReference type="Proteomes" id="UP001600888"/>
    </source>
</evidence>
<keyword evidence="2" id="KW-1185">Reference proteome</keyword>
<dbReference type="Proteomes" id="UP001600888">
    <property type="component" value="Unassembled WGS sequence"/>
</dbReference>
<dbReference type="EMBL" id="JBAWTH010000006">
    <property type="protein sequence ID" value="KAL2291518.1"/>
    <property type="molecule type" value="Genomic_DNA"/>
</dbReference>
<name>A0ABR4F9Z3_9PEZI</name>
<accession>A0ABR4F9Z3</accession>
<organism evidence="1 2">
    <name type="scientific">Diaporthe vaccinii</name>
    <dbReference type="NCBI Taxonomy" id="105482"/>
    <lineage>
        <taxon>Eukaryota</taxon>
        <taxon>Fungi</taxon>
        <taxon>Dikarya</taxon>
        <taxon>Ascomycota</taxon>
        <taxon>Pezizomycotina</taxon>
        <taxon>Sordariomycetes</taxon>
        <taxon>Sordariomycetidae</taxon>
        <taxon>Diaporthales</taxon>
        <taxon>Diaporthaceae</taxon>
        <taxon>Diaporthe</taxon>
        <taxon>Diaporthe eres species complex</taxon>
    </lineage>
</organism>
<reference evidence="1 2" key="1">
    <citation type="submission" date="2024-03" db="EMBL/GenBank/DDBJ databases">
        <title>A high-quality draft genome sequence of Diaporthe vaccinii, a causative agent of upright dieback and viscid rot disease in cranberry plants.</title>
        <authorList>
            <person name="Sarrasin M."/>
            <person name="Lang B.F."/>
            <person name="Burger G."/>
        </authorList>
    </citation>
    <scope>NUCLEOTIDE SEQUENCE [LARGE SCALE GENOMIC DNA]</scope>
    <source>
        <strain evidence="1 2">IS7</strain>
    </source>
</reference>
<evidence type="ECO:0000313" key="1">
    <source>
        <dbReference type="EMBL" id="KAL2291518.1"/>
    </source>
</evidence>
<comment type="caution">
    <text evidence="1">The sequence shown here is derived from an EMBL/GenBank/DDBJ whole genome shotgun (WGS) entry which is preliminary data.</text>
</comment>
<protein>
    <submittedName>
        <fullName evidence="1">Uncharacterized protein</fullName>
    </submittedName>
</protein>
<sequence length="73" mass="8251">MAQPLESSNDVLLTDSKTGTTGVLLCAGDCLWLVALRTEKFYIRSCFHQLRLFNSTSERSLILEHLGAFEQQF</sequence>
<gene>
    <name evidence="1" type="ORF">FJTKL_12904</name>
</gene>
<proteinExistence type="predicted"/>